<dbReference type="GO" id="GO:0031177">
    <property type="term" value="F:phosphopantetheine binding"/>
    <property type="evidence" value="ECO:0007669"/>
    <property type="project" value="InterPro"/>
</dbReference>
<dbReference type="InterPro" id="IPR001242">
    <property type="entry name" value="Condensation_dom"/>
</dbReference>
<dbReference type="NCBIfam" id="TIGR01733">
    <property type="entry name" value="AA-adenyl-dom"/>
    <property type="match status" value="1"/>
</dbReference>
<dbReference type="Gene3D" id="3.30.300.30">
    <property type="match status" value="1"/>
</dbReference>
<feature type="compositionally biased region" description="Acidic residues" evidence="4">
    <location>
        <begin position="1215"/>
        <end position="1228"/>
    </location>
</feature>
<feature type="compositionally biased region" description="Low complexity" evidence="4">
    <location>
        <begin position="1178"/>
        <end position="1194"/>
    </location>
</feature>
<dbReference type="InterPro" id="IPR023213">
    <property type="entry name" value="CAT-like_dom_sf"/>
</dbReference>
<evidence type="ECO:0000256" key="1">
    <source>
        <dbReference type="ARBA" id="ARBA00001957"/>
    </source>
</evidence>
<dbReference type="PROSITE" id="PS00455">
    <property type="entry name" value="AMP_BINDING"/>
    <property type="match status" value="1"/>
</dbReference>
<gene>
    <name evidence="6" type="ORF">SCWH03_41820</name>
</gene>
<feature type="region of interest" description="Disordered" evidence="4">
    <location>
        <begin position="1074"/>
        <end position="1107"/>
    </location>
</feature>
<dbReference type="InterPro" id="IPR010071">
    <property type="entry name" value="AA_adenyl_dom"/>
</dbReference>
<dbReference type="GO" id="GO:0008610">
    <property type="term" value="P:lipid biosynthetic process"/>
    <property type="evidence" value="ECO:0007669"/>
    <property type="project" value="UniProtKB-ARBA"/>
</dbReference>
<dbReference type="InterPro" id="IPR000873">
    <property type="entry name" value="AMP-dep_synth/lig_dom"/>
</dbReference>
<dbReference type="GO" id="GO:0009239">
    <property type="term" value="P:enterobactin biosynthetic process"/>
    <property type="evidence" value="ECO:0007669"/>
    <property type="project" value="TreeGrafter"/>
</dbReference>
<keyword evidence="2" id="KW-0596">Phosphopantetheine</keyword>
<dbReference type="InterPro" id="IPR020845">
    <property type="entry name" value="AMP-binding_CS"/>
</dbReference>
<accession>A0A6A0AYL4</accession>
<dbReference type="InterPro" id="IPR036736">
    <property type="entry name" value="ACP-like_sf"/>
</dbReference>
<dbReference type="Gene3D" id="2.30.38.10">
    <property type="entry name" value="Luciferase, Domain 3"/>
    <property type="match status" value="1"/>
</dbReference>
<dbReference type="GO" id="GO:0005829">
    <property type="term" value="C:cytosol"/>
    <property type="evidence" value="ECO:0007669"/>
    <property type="project" value="TreeGrafter"/>
</dbReference>
<dbReference type="Proteomes" id="UP000484988">
    <property type="component" value="Unassembled WGS sequence"/>
</dbReference>
<dbReference type="Gene3D" id="1.10.1200.10">
    <property type="entry name" value="ACP-like"/>
    <property type="match status" value="2"/>
</dbReference>
<dbReference type="SUPFAM" id="SSF56801">
    <property type="entry name" value="Acetyl-CoA synthetase-like"/>
    <property type="match status" value="1"/>
</dbReference>
<comment type="caution">
    <text evidence="6">The sequence shown here is derived from an EMBL/GenBank/DDBJ whole genome shotgun (WGS) entry which is preliminary data.</text>
</comment>
<dbReference type="InterPro" id="IPR045851">
    <property type="entry name" value="AMP-bd_C_sf"/>
</dbReference>
<dbReference type="SUPFAM" id="SSF52777">
    <property type="entry name" value="CoA-dependent acyltransferases"/>
    <property type="match status" value="2"/>
</dbReference>
<dbReference type="Pfam" id="PF13193">
    <property type="entry name" value="AMP-binding_C"/>
    <property type="match status" value="1"/>
</dbReference>
<sequence>MAEPTGGPLGPGPGAAGGPGAGPGPGAAGGRGAGPGPGAADGRGAGPGAAGGRGAGPEHPGGSGLRAAVAEVWCAALGTGEARDEDHFFMAGGDSVLAVETAMALREATGTEPVLDILFEYPEFGRLVAALGGERRGSGHGAPRALTPAEERLWAVEQVHRGTPLYHVGAVYRFDGPVDVPRLRAALDALAAEHDALRRGFQAPGRAVTAAVVSVPCRWVDARDVPAEAVGRLLDDEVRVPFDLARPPLLRALAVGRGQAGDVLLLTVHHLVCDGRSLALLETRLGELYDGAGPVAAEPVAAAGTLSPPPRREEAALEHWRRVLAGAPAGLDLPHDLPRPARLGTAGGVHTLTMPARAVAALEAVAEQERLSPFMAWTAAYVTALSAVTGERDLVVAVPASSRGPRQRAEVGMFVGILPLRVGLRPGATARNAAGQVRRTVTEALAHRQVPFQTMVEESRHTADPSRAPLAQAAFTFLDASEGGLRLRGTAAARELLPTGTAKYELMWSVTRCADATTAEPAYRAELEYHAELFSPEAAEDLHRRLVAAVGTAFARPDEPLPVTGPMAQAPYTPVHERVRRHAVRRPGAPAVLHGATRLTYRELDLRATAIAAGLRGAGLGRGSVVAVSAPRGADTVAAFLGVLYAGCAYLPVDVRQPVARSRALVRSAAHAVLVPGPAEAAAYADTVPVLRLDTLPAPCDPAGPPLPPVALTPEDAAYVMFTSGSTGEPKGVVVPHRAISRLVPDADFATVGTGDRVAHLSSPAFDASTFEIWGALAGGATLVVDDRETATSPAGLRRFLERERITVLWLTTTLLNQVVDFAPDALRHLRVLLAGGEQLDGRRLAKLLAGSPPGRVVNGYGPTENTTFSTTHDISAADTAEGPVPIGTPISGTTAYALGPGGSPVRAGEAGELYVGGDGLARGYLDAPALTADAFVPDPFDPRGGRRMYRTGDRVRVLPGGGFAFLGRRDDQVKVRGHRVELAEVERAVRDLEGVADAVVVARPADTGTEITACVTGPAPGDAGALAARLREVLPHYMVPEVAVLDRIPVNANGKADRTALLAALGPAAAGMTAPAGGPLPPSPSPGAVRPPAEAEPGGGEDPHDALARGVHTLWCEALGTARAHPEDNFLALGGHSIKALRLLARVDEEYGADIELVHFLTSPTLRELTALVRGQAAGTEAPGGTDGTDTPGGTDGTGGTDAHDGADGADGADMPDGEERADESTG</sequence>
<dbReference type="SUPFAM" id="SSF47336">
    <property type="entry name" value="ACP-like"/>
    <property type="match status" value="2"/>
</dbReference>
<dbReference type="AlphaFoldDB" id="A0A6A0AYL4"/>
<dbReference type="Pfam" id="PF00501">
    <property type="entry name" value="AMP-binding"/>
    <property type="match status" value="1"/>
</dbReference>
<evidence type="ECO:0000256" key="4">
    <source>
        <dbReference type="SAM" id="MobiDB-lite"/>
    </source>
</evidence>
<proteinExistence type="predicted"/>
<feature type="region of interest" description="Disordered" evidence="4">
    <location>
        <begin position="1177"/>
        <end position="1228"/>
    </location>
</feature>
<dbReference type="PANTHER" id="PTHR45527">
    <property type="entry name" value="NONRIBOSOMAL PEPTIDE SYNTHETASE"/>
    <property type="match status" value="1"/>
</dbReference>
<dbReference type="SMART" id="SM00823">
    <property type="entry name" value="PKS_PP"/>
    <property type="match status" value="2"/>
</dbReference>
<dbReference type="Pfam" id="PF00668">
    <property type="entry name" value="Condensation"/>
    <property type="match status" value="1"/>
</dbReference>
<keyword evidence="3" id="KW-0597">Phosphoprotein</keyword>
<dbReference type="GO" id="GO:0009366">
    <property type="term" value="C:enterobactin synthetase complex"/>
    <property type="evidence" value="ECO:0007669"/>
    <property type="project" value="TreeGrafter"/>
</dbReference>
<dbReference type="InterPro" id="IPR009081">
    <property type="entry name" value="PP-bd_ACP"/>
</dbReference>
<dbReference type="PANTHER" id="PTHR45527:SF1">
    <property type="entry name" value="FATTY ACID SYNTHASE"/>
    <property type="match status" value="1"/>
</dbReference>
<evidence type="ECO:0000313" key="6">
    <source>
        <dbReference type="EMBL" id="GFH37942.1"/>
    </source>
</evidence>
<feature type="compositionally biased region" description="Gly residues" evidence="4">
    <location>
        <begin position="7"/>
        <end position="64"/>
    </location>
</feature>
<dbReference type="InterPro" id="IPR006162">
    <property type="entry name" value="Ppantetheine_attach_site"/>
</dbReference>
<dbReference type="Gene3D" id="3.40.50.980">
    <property type="match status" value="2"/>
</dbReference>
<evidence type="ECO:0000259" key="5">
    <source>
        <dbReference type="PROSITE" id="PS50075"/>
    </source>
</evidence>
<dbReference type="Gene3D" id="3.30.559.10">
    <property type="entry name" value="Chloramphenicol acetyltransferase-like domain"/>
    <property type="match status" value="1"/>
</dbReference>
<comment type="cofactor">
    <cofactor evidence="1">
        <name>pantetheine 4'-phosphate</name>
        <dbReference type="ChEBI" id="CHEBI:47942"/>
    </cofactor>
</comment>
<dbReference type="GO" id="GO:0047527">
    <property type="term" value="F:2,3-dihydroxybenzoate-serine ligase activity"/>
    <property type="evidence" value="ECO:0007669"/>
    <property type="project" value="TreeGrafter"/>
</dbReference>
<feature type="domain" description="Carrier" evidence="5">
    <location>
        <begin position="1103"/>
        <end position="1178"/>
    </location>
</feature>
<dbReference type="PROSITE" id="PS00012">
    <property type="entry name" value="PHOSPHOPANTETHEINE"/>
    <property type="match status" value="2"/>
</dbReference>
<organism evidence="6 7">
    <name type="scientific">Streptomyces pacificus</name>
    <dbReference type="NCBI Taxonomy" id="2705029"/>
    <lineage>
        <taxon>Bacteria</taxon>
        <taxon>Bacillati</taxon>
        <taxon>Actinomycetota</taxon>
        <taxon>Actinomycetes</taxon>
        <taxon>Kitasatosporales</taxon>
        <taxon>Streptomycetaceae</taxon>
        <taxon>Streptomyces</taxon>
    </lineage>
</organism>
<dbReference type="GO" id="GO:0043041">
    <property type="term" value="P:amino acid activation for nonribosomal peptide biosynthetic process"/>
    <property type="evidence" value="ECO:0007669"/>
    <property type="project" value="TreeGrafter"/>
</dbReference>
<feature type="region of interest" description="Disordered" evidence="4">
    <location>
        <begin position="1"/>
        <end position="64"/>
    </location>
</feature>
<evidence type="ECO:0000256" key="2">
    <source>
        <dbReference type="ARBA" id="ARBA00022450"/>
    </source>
</evidence>
<dbReference type="RefSeq" id="WP_173265659.1">
    <property type="nucleotide sequence ID" value="NZ_BLLG01000013.1"/>
</dbReference>
<dbReference type="InterPro" id="IPR025110">
    <property type="entry name" value="AMP-bd_C"/>
</dbReference>
<keyword evidence="7" id="KW-1185">Reference proteome</keyword>
<protein>
    <submittedName>
        <fullName evidence="6">Amino acid adenylation domain-containing protein</fullName>
    </submittedName>
</protein>
<dbReference type="Gene3D" id="3.30.559.30">
    <property type="entry name" value="Nonribosomal peptide synthetase, condensation domain"/>
    <property type="match status" value="1"/>
</dbReference>
<feature type="domain" description="Carrier" evidence="5">
    <location>
        <begin position="60"/>
        <end position="135"/>
    </location>
</feature>
<evidence type="ECO:0000256" key="3">
    <source>
        <dbReference type="ARBA" id="ARBA00022553"/>
    </source>
</evidence>
<dbReference type="Pfam" id="PF00550">
    <property type="entry name" value="PP-binding"/>
    <property type="match status" value="2"/>
</dbReference>
<name>A0A6A0AYL4_9ACTN</name>
<reference evidence="6 7" key="1">
    <citation type="submission" date="2020-02" db="EMBL/GenBank/DDBJ databases">
        <title>Whole Genome Shotgun Sequence of Streptomyces sp. strain CWH03.</title>
        <authorList>
            <person name="Dohra H."/>
            <person name="Kodani S."/>
            <person name="Yamamura H."/>
        </authorList>
    </citation>
    <scope>NUCLEOTIDE SEQUENCE [LARGE SCALE GENOMIC DNA]</scope>
    <source>
        <strain evidence="6 7">CWH03</strain>
    </source>
</reference>
<evidence type="ECO:0000313" key="7">
    <source>
        <dbReference type="Proteomes" id="UP000484988"/>
    </source>
</evidence>
<dbReference type="EMBL" id="BLLG01000013">
    <property type="protein sequence ID" value="GFH37942.1"/>
    <property type="molecule type" value="Genomic_DNA"/>
</dbReference>
<dbReference type="PROSITE" id="PS50075">
    <property type="entry name" value="CARRIER"/>
    <property type="match status" value="2"/>
</dbReference>
<dbReference type="InterPro" id="IPR020806">
    <property type="entry name" value="PKS_PP-bd"/>
</dbReference>